<gene>
    <name evidence="1" type="ORF">EZS27_021897</name>
</gene>
<sequence>MKRRQKQLGQYIFTNHDFDGSVDDFLEATAPYIGKIVHCFNSLDGSLK</sequence>
<proteinExistence type="predicted"/>
<comment type="caution">
    <text evidence="1">The sequence shown here is derived from an EMBL/GenBank/DDBJ whole genome shotgun (WGS) entry which is preliminary data.</text>
</comment>
<evidence type="ECO:0000313" key="1">
    <source>
        <dbReference type="EMBL" id="KAA6329286.1"/>
    </source>
</evidence>
<reference evidence="1" key="1">
    <citation type="submission" date="2019-03" db="EMBL/GenBank/DDBJ databases">
        <title>Single cell metagenomics reveals metabolic interactions within the superorganism composed of flagellate Streblomastix strix and complex community of Bacteroidetes bacteria on its surface.</title>
        <authorList>
            <person name="Treitli S.C."/>
            <person name="Kolisko M."/>
            <person name="Husnik F."/>
            <person name="Keeling P."/>
            <person name="Hampl V."/>
        </authorList>
    </citation>
    <scope>NUCLEOTIDE SEQUENCE</scope>
    <source>
        <strain evidence="1">STM</strain>
    </source>
</reference>
<accession>A0A5J4R5J6</accession>
<dbReference type="EMBL" id="SNRY01001671">
    <property type="protein sequence ID" value="KAA6329286.1"/>
    <property type="molecule type" value="Genomic_DNA"/>
</dbReference>
<protein>
    <submittedName>
        <fullName evidence="1">Uncharacterized protein</fullName>
    </submittedName>
</protein>
<dbReference type="AlphaFoldDB" id="A0A5J4R5J6"/>
<name>A0A5J4R5J6_9ZZZZ</name>
<organism evidence="1">
    <name type="scientific">termite gut metagenome</name>
    <dbReference type="NCBI Taxonomy" id="433724"/>
    <lineage>
        <taxon>unclassified sequences</taxon>
        <taxon>metagenomes</taxon>
        <taxon>organismal metagenomes</taxon>
    </lineage>
</organism>